<accession>A0A5D2H450</accession>
<sequence>MHTILKDKKYFSHLTINDAHINTISGSSKLIEGSGRAILLLPKGKKFVIDDALFSTKSQRNLLSFKDIRINGYHIETMNEKNIEYLYISNVECGKKCVLERLPTFSSGLYYTHISAIEAHISLVMLVLTVN</sequence>
<dbReference type="AlphaFoldDB" id="A0A5D2H450"/>
<name>A0A5D2H450_GOSDA</name>
<protein>
    <submittedName>
        <fullName evidence="1">Uncharacterized protein</fullName>
    </submittedName>
</protein>
<evidence type="ECO:0000313" key="2">
    <source>
        <dbReference type="Proteomes" id="UP000323506"/>
    </source>
</evidence>
<dbReference type="Proteomes" id="UP000323506">
    <property type="component" value="Chromosome A03"/>
</dbReference>
<keyword evidence="2" id="KW-1185">Reference proteome</keyword>
<reference evidence="1 2" key="1">
    <citation type="submission" date="2019-06" db="EMBL/GenBank/DDBJ databases">
        <title>WGS assembly of Gossypium darwinii.</title>
        <authorList>
            <person name="Chen Z.J."/>
            <person name="Sreedasyam A."/>
            <person name="Ando A."/>
            <person name="Song Q."/>
            <person name="De L."/>
            <person name="Hulse-Kemp A."/>
            <person name="Ding M."/>
            <person name="Ye W."/>
            <person name="Kirkbride R."/>
            <person name="Jenkins J."/>
            <person name="Plott C."/>
            <person name="Lovell J."/>
            <person name="Lin Y.-M."/>
            <person name="Vaughn R."/>
            <person name="Liu B."/>
            <person name="Li W."/>
            <person name="Simpson S."/>
            <person name="Scheffler B."/>
            <person name="Saski C."/>
            <person name="Grover C."/>
            <person name="Hu G."/>
            <person name="Conover J."/>
            <person name="Carlson J."/>
            <person name="Shu S."/>
            <person name="Boston L."/>
            <person name="Williams M."/>
            <person name="Peterson D."/>
            <person name="Mcgee K."/>
            <person name="Jones D."/>
            <person name="Wendel J."/>
            <person name="Stelly D."/>
            <person name="Grimwood J."/>
            <person name="Schmutz J."/>
        </authorList>
    </citation>
    <scope>NUCLEOTIDE SEQUENCE [LARGE SCALE GENOMIC DNA]</scope>
    <source>
        <strain evidence="1">1808015.09</strain>
    </source>
</reference>
<organism evidence="1 2">
    <name type="scientific">Gossypium darwinii</name>
    <name type="common">Darwin's cotton</name>
    <name type="synonym">Gossypium barbadense var. darwinii</name>
    <dbReference type="NCBI Taxonomy" id="34276"/>
    <lineage>
        <taxon>Eukaryota</taxon>
        <taxon>Viridiplantae</taxon>
        <taxon>Streptophyta</taxon>
        <taxon>Embryophyta</taxon>
        <taxon>Tracheophyta</taxon>
        <taxon>Spermatophyta</taxon>
        <taxon>Magnoliopsida</taxon>
        <taxon>eudicotyledons</taxon>
        <taxon>Gunneridae</taxon>
        <taxon>Pentapetalae</taxon>
        <taxon>rosids</taxon>
        <taxon>malvids</taxon>
        <taxon>Malvales</taxon>
        <taxon>Malvaceae</taxon>
        <taxon>Malvoideae</taxon>
        <taxon>Gossypium</taxon>
    </lineage>
</organism>
<evidence type="ECO:0000313" key="1">
    <source>
        <dbReference type="EMBL" id="TYH24992.1"/>
    </source>
</evidence>
<gene>
    <name evidence="1" type="ORF">ES288_A03G134000v1</name>
</gene>
<dbReference type="EMBL" id="CM017690">
    <property type="protein sequence ID" value="TYH24992.1"/>
    <property type="molecule type" value="Genomic_DNA"/>
</dbReference>
<proteinExistence type="predicted"/>